<reference evidence="2 3" key="1">
    <citation type="submission" date="2018-06" db="EMBL/GenBank/DDBJ databases">
        <authorList>
            <consortium name="Pathogen Informatics"/>
            <person name="Doyle S."/>
        </authorList>
    </citation>
    <scope>NUCLEOTIDE SEQUENCE [LARGE SCALE GENOMIC DNA]</scope>
    <source>
        <strain evidence="2 3">NCTC8684</strain>
    </source>
</reference>
<evidence type="ECO:0000259" key="1">
    <source>
        <dbReference type="Pfam" id="PF04965"/>
    </source>
</evidence>
<dbReference type="AlphaFoldDB" id="A0AAX2MDX3"/>
<sequence>MDTMTQLTDISSLHWQPALQPRDAKPGASVADIVENLDDIHQALRIILGTPKGSDPLRPEFGSDLFRYLDHPVDRARPHVVREAVAAISHPLYGEPRIQLLKVLFSIEADGGAHLCAQWKLADGVIRETELRL</sequence>
<protein>
    <submittedName>
        <fullName evidence="2">Gene 25-like lysozyme</fullName>
    </submittedName>
</protein>
<name>A0AAX2MDX3_CHRVL</name>
<proteinExistence type="predicted"/>
<feature type="domain" description="IraD/Gp25-like" evidence="1">
    <location>
        <begin position="37"/>
        <end position="105"/>
    </location>
</feature>
<evidence type="ECO:0000313" key="3">
    <source>
        <dbReference type="Proteomes" id="UP000254029"/>
    </source>
</evidence>
<gene>
    <name evidence="2" type="ORF">NCTC8684_04131</name>
</gene>
<dbReference type="EMBL" id="UIGR01000002">
    <property type="protein sequence ID" value="SUY93001.1"/>
    <property type="molecule type" value="Genomic_DNA"/>
</dbReference>
<evidence type="ECO:0000313" key="2">
    <source>
        <dbReference type="EMBL" id="SUY93001.1"/>
    </source>
</evidence>
<comment type="caution">
    <text evidence="2">The sequence shown here is derived from an EMBL/GenBank/DDBJ whole genome shotgun (WGS) entry which is preliminary data.</text>
</comment>
<dbReference type="SUPFAM" id="SSF160719">
    <property type="entry name" value="gpW/gp25-like"/>
    <property type="match status" value="1"/>
</dbReference>
<organism evidence="2 3">
    <name type="scientific">Chromobacterium violaceum</name>
    <dbReference type="NCBI Taxonomy" id="536"/>
    <lineage>
        <taxon>Bacteria</taxon>
        <taxon>Pseudomonadati</taxon>
        <taxon>Pseudomonadota</taxon>
        <taxon>Betaproteobacteria</taxon>
        <taxon>Neisseriales</taxon>
        <taxon>Chromobacteriaceae</taxon>
        <taxon>Chromobacterium</taxon>
    </lineage>
</organism>
<dbReference type="Pfam" id="PF04965">
    <property type="entry name" value="GPW_gp25"/>
    <property type="match status" value="1"/>
</dbReference>
<dbReference type="InterPro" id="IPR007048">
    <property type="entry name" value="IraD/Gp25-like"/>
</dbReference>
<accession>A0AAX2MDX3</accession>
<dbReference type="Proteomes" id="UP000254029">
    <property type="component" value="Unassembled WGS sequence"/>
</dbReference>
<dbReference type="Gene3D" id="3.10.450.40">
    <property type="match status" value="1"/>
</dbReference>